<evidence type="ECO:0000256" key="1">
    <source>
        <dbReference type="SAM" id="MobiDB-lite"/>
    </source>
</evidence>
<keyword evidence="3" id="KW-1185">Reference proteome</keyword>
<feature type="compositionally biased region" description="Basic and acidic residues" evidence="1">
    <location>
        <begin position="65"/>
        <end position="78"/>
    </location>
</feature>
<sequence>MQQKSREEDKKNLLKIKNKIDDLPKHSTDNVVPTTMLVIKQRDTNEDCAIVTCCSLWNESADPAPQKEHPIPTKRNESADSDLLIPRHHVNDSESLIRIHNLGRGFVLFWNERYIIWGHGCRKVSSRGAGDAKIQLI</sequence>
<evidence type="ECO:0000313" key="2">
    <source>
        <dbReference type="EMBL" id="GBL93903.1"/>
    </source>
</evidence>
<evidence type="ECO:0000313" key="3">
    <source>
        <dbReference type="Proteomes" id="UP000499080"/>
    </source>
</evidence>
<organism evidence="2 3">
    <name type="scientific">Araneus ventricosus</name>
    <name type="common">Orbweaver spider</name>
    <name type="synonym">Epeira ventricosa</name>
    <dbReference type="NCBI Taxonomy" id="182803"/>
    <lineage>
        <taxon>Eukaryota</taxon>
        <taxon>Metazoa</taxon>
        <taxon>Ecdysozoa</taxon>
        <taxon>Arthropoda</taxon>
        <taxon>Chelicerata</taxon>
        <taxon>Arachnida</taxon>
        <taxon>Araneae</taxon>
        <taxon>Araneomorphae</taxon>
        <taxon>Entelegynae</taxon>
        <taxon>Araneoidea</taxon>
        <taxon>Araneidae</taxon>
        <taxon>Araneus</taxon>
    </lineage>
</organism>
<dbReference type="AlphaFoldDB" id="A0A4Y2BPN8"/>
<name>A0A4Y2BPN8_ARAVE</name>
<dbReference type="Proteomes" id="UP000499080">
    <property type="component" value="Unassembled WGS sequence"/>
</dbReference>
<protein>
    <submittedName>
        <fullName evidence="2">Uncharacterized protein</fullName>
    </submittedName>
</protein>
<accession>A0A4Y2BPN8</accession>
<gene>
    <name evidence="2" type="ORF">AVEN_153659_1</name>
</gene>
<proteinExistence type="predicted"/>
<feature type="region of interest" description="Disordered" evidence="1">
    <location>
        <begin position="60"/>
        <end position="82"/>
    </location>
</feature>
<dbReference type="EMBL" id="BGPR01000097">
    <property type="protein sequence ID" value="GBL93903.1"/>
    <property type="molecule type" value="Genomic_DNA"/>
</dbReference>
<comment type="caution">
    <text evidence="2">The sequence shown here is derived from an EMBL/GenBank/DDBJ whole genome shotgun (WGS) entry which is preliminary data.</text>
</comment>
<reference evidence="2 3" key="1">
    <citation type="journal article" date="2019" name="Sci. Rep.">
        <title>Orb-weaving spider Araneus ventricosus genome elucidates the spidroin gene catalogue.</title>
        <authorList>
            <person name="Kono N."/>
            <person name="Nakamura H."/>
            <person name="Ohtoshi R."/>
            <person name="Moran D.A.P."/>
            <person name="Shinohara A."/>
            <person name="Yoshida Y."/>
            <person name="Fujiwara M."/>
            <person name="Mori M."/>
            <person name="Tomita M."/>
            <person name="Arakawa K."/>
        </authorList>
    </citation>
    <scope>NUCLEOTIDE SEQUENCE [LARGE SCALE GENOMIC DNA]</scope>
</reference>